<name>A0A444TY10_ACIRT</name>
<reference evidence="1 2" key="1">
    <citation type="submission" date="2019-01" db="EMBL/GenBank/DDBJ databases">
        <title>Draft Genome and Complete Hox-Cluster Characterization of the Sterlet Sturgeon (Acipenser ruthenus).</title>
        <authorList>
            <person name="Wei Q."/>
        </authorList>
    </citation>
    <scope>NUCLEOTIDE SEQUENCE [LARGE SCALE GENOMIC DNA]</scope>
    <source>
        <strain evidence="1">WHYD16114868_AA</strain>
        <tissue evidence="1">Blood</tissue>
    </source>
</reference>
<comment type="caution">
    <text evidence="1">The sequence shown here is derived from an EMBL/GenBank/DDBJ whole genome shotgun (WGS) entry which is preliminary data.</text>
</comment>
<dbReference type="Proteomes" id="UP000289886">
    <property type="component" value="Unassembled WGS sequence"/>
</dbReference>
<organism evidence="1 2">
    <name type="scientific">Acipenser ruthenus</name>
    <name type="common">Sterlet sturgeon</name>
    <dbReference type="NCBI Taxonomy" id="7906"/>
    <lineage>
        <taxon>Eukaryota</taxon>
        <taxon>Metazoa</taxon>
        <taxon>Chordata</taxon>
        <taxon>Craniata</taxon>
        <taxon>Vertebrata</taxon>
        <taxon>Euteleostomi</taxon>
        <taxon>Actinopterygii</taxon>
        <taxon>Chondrostei</taxon>
        <taxon>Acipenseriformes</taxon>
        <taxon>Acipenseridae</taxon>
        <taxon>Acipenser</taxon>
    </lineage>
</organism>
<evidence type="ECO:0000313" key="2">
    <source>
        <dbReference type="Proteomes" id="UP000289886"/>
    </source>
</evidence>
<accession>A0A444TY10</accession>
<proteinExistence type="predicted"/>
<evidence type="ECO:0000313" key="1">
    <source>
        <dbReference type="EMBL" id="RXM27836.1"/>
    </source>
</evidence>
<dbReference type="AlphaFoldDB" id="A0A444TY10"/>
<keyword evidence="2" id="KW-1185">Reference proteome</keyword>
<protein>
    <submittedName>
        <fullName evidence="1">RNA polymerase II subunit B1 CTD phosphatase Rpap2</fullName>
    </submittedName>
</protein>
<dbReference type="EMBL" id="SCEB01215761">
    <property type="protein sequence ID" value="RXM27836.1"/>
    <property type="molecule type" value="Genomic_DNA"/>
</dbReference>
<gene>
    <name evidence="1" type="ORF">EOD39_10297</name>
</gene>
<sequence>MLKKTLAEWKTEEALKFLCGSDYRPKSPQVAAAVGSGVEEELDEDDLAEFLDTLDISDSGQCADKKRCKGSEKSLKPLPDYTTLKRETDLLSLRVREFYKGQYMQLEKADTEKETENNAVGGHMDPPLPLVDSNAQHLIQKRIVVDKLNRRFTSSNIIHKNPEWTLISIVLLSV</sequence>